<evidence type="ECO:0000256" key="2">
    <source>
        <dbReference type="ARBA" id="ARBA00023026"/>
    </source>
</evidence>
<protein>
    <recommendedName>
        <fullName evidence="5">LysM domain-containing protein</fullName>
    </recommendedName>
</protein>
<gene>
    <name evidence="6" type="ORF">PSFLO_00075</name>
</gene>
<feature type="compositionally biased region" description="Low complexity" evidence="3">
    <location>
        <begin position="275"/>
        <end position="284"/>
    </location>
</feature>
<keyword evidence="1" id="KW-0147">Chitin-binding</keyword>
<dbReference type="EMBL" id="OOIP01000001">
    <property type="protein sequence ID" value="SPO34604.1"/>
    <property type="molecule type" value="Genomic_DNA"/>
</dbReference>
<feature type="signal peptide" evidence="4">
    <location>
        <begin position="1"/>
        <end position="19"/>
    </location>
</feature>
<feature type="compositionally biased region" description="Basic and acidic residues" evidence="3">
    <location>
        <begin position="288"/>
        <end position="299"/>
    </location>
</feature>
<dbReference type="InterPro" id="IPR036779">
    <property type="entry name" value="LysM_dom_sf"/>
</dbReference>
<dbReference type="Gene3D" id="3.10.350.10">
    <property type="entry name" value="LysM domain"/>
    <property type="match status" value="2"/>
</dbReference>
<name>A0A5C3EQG4_9BASI</name>
<reference evidence="6 7" key="1">
    <citation type="submission" date="2018-03" db="EMBL/GenBank/DDBJ databases">
        <authorList>
            <person name="Guldener U."/>
        </authorList>
    </citation>
    <scope>NUCLEOTIDE SEQUENCE [LARGE SCALE GENOMIC DNA]</scope>
    <source>
        <strain evidence="6 7">DAOM196992</strain>
    </source>
</reference>
<dbReference type="InterPro" id="IPR018392">
    <property type="entry name" value="LysM"/>
</dbReference>
<dbReference type="AlphaFoldDB" id="A0A5C3EQG4"/>
<feature type="compositionally biased region" description="Basic and acidic residues" evidence="3">
    <location>
        <begin position="208"/>
        <end position="226"/>
    </location>
</feature>
<evidence type="ECO:0000313" key="6">
    <source>
        <dbReference type="EMBL" id="SPO34604.1"/>
    </source>
</evidence>
<dbReference type="InterPro" id="IPR052210">
    <property type="entry name" value="LysM1-like"/>
</dbReference>
<feature type="domain" description="LysM" evidence="5">
    <location>
        <begin position="30"/>
        <end position="77"/>
    </location>
</feature>
<dbReference type="Pfam" id="PF01476">
    <property type="entry name" value="LysM"/>
    <property type="match status" value="2"/>
</dbReference>
<sequence length="387" mass="40898">MLSFRTALAASLVPLGALAAFHSNDTACTRHYTVQAGDTCDTIGQKTLTSTYQILALNLLEAGSDCYTLEVGRKLCLGRFGNDCQFVHRCTNGDTCDSIAAQYGISQELLQDNNPILDCDIVYDGLVLCVTPGSVRPPADSSINSTAIRIQREEAQQRQRLQRIQEAEDEAKAAAQKAQTPPHRSSKKGSKNRGSSKEKESAGSTGHHTTEKGSPKKQHSSEHSNHEQQQQKPHSDALSHGKKHEQGGGAKAVEGANSHAARPDVATKPKHHDGAAAAAAAAAATKPGPKDSKAVYEHGHKPHPAAAGAAVGAAHPLQKHPLSDLKPEQASKDVVEDEHVKANRTAPASSASHLRGHHTGVNHTHRRPAKHAAAVPAADTEVSPSSS</sequence>
<evidence type="ECO:0000256" key="4">
    <source>
        <dbReference type="SAM" id="SignalP"/>
    </source>
</evidence>
<accession>A0A5C3EQG4</accession>
<evidence type="ECO:0000256" key="3">
    <source>
        <dbReference type="SAM" id="MobiDB-lite"/>
    </source>
</evidence>
<dbReference type="CDD" id="cd00118">
    <property type="entry name" value="LysM"/>
    <property type="match status" value="2"/>
</dbReference>
<organism evidence="6 7">
    <name type="scientific">Pseudozyma flocculosa</name>
    <dbReference type="NCBI Taxonomy" id="84751"/>
    <lineage>
        <taxon>Eukaryota</taxon>
        <taxon>Fungi</taxon>
        <taxon>Dikarya</taxon>
        <taxon>Basidiomycota</taxon>
        <taxon>Ustilaginomycotina</taxon>
        <taxon>Ustilaginomycetes</taxon>
        <taxon>Ustilaginales</taxon>
        <taxon>Ustilaginaceae</taxon>
        <taxon>Pseudozyma</taxon>
    </lineage>
</organism>
<keyword evidence="4" id="KW-0732">Signal</keyword>
<evidence type="ECO:0000256" key="1">
    <source>
        <dbReference type="ARBA" id="ARBA00022669"/>
    </source>
</evidence>
<proteinExistence type="predicted"/>
<evidence type="ECO:0000259" key="5">
    <source>
        <dbReference type="PROSITE" id="PS51782"/>
    </source>
</evidence>
<feature type="domain" description="LysM" evidence="5">
    <location>
        <begin position="86"/>
        <end position="130"/>
    </location>
</feature>
<evidence type="ECO:0000313" key="7">
    <source>
        <dbReference type="Proteomes" id="UP000323386"/>
    </source>
</evidence>
<feature type="region of interest" description="Disordered" evidence="3">
    <location>
        <begin position="154"/>
        <end position="387"/>
    </location>
</feature>
<dbReference type="GO" id="GO:0008061">
    <property type="term" value="F:chitin binding"/>
    <property type="evidence" value="ECO:0007669"/>
    <property type="project" value="UniProtKB-KW"/>
</dbReference>
<feature type="compositionally biased region" description="Basic and acidic residues" evidence="3">
    <location>
        <begin position="154"/>
        <end position="172"/>
    </location>
</feature>
<dbReference type="PANTHER" id="PTHR34997:SF1">
    <property type="entry name" value="PEPTIDOGLYCAN-BINDING LYSIN DOMAIN"/>
    <property type="match status" value="1"/>
</dbReference>
<dbReference type="OrthoDB" id="5985073at2759"/>
<dbReference type="PANTHER" id="PTHR34997">
    <property type="entry name" value="AM15"/>
    <property type="match status" value="1"/>
</dbReference>
<keyword evidence="7" id="KW-1185">Reference proteome</keyword>
<feature type="compositionally biased region" description="Basic residues" evidence="3">
    <location>
        <begin position="354"/>
        <end position="370"/>
    </location>
</feature>
<feature type="compositionally biased region" description="Basic and acidic residues" evidence="3">
    <location>
        <begin position="321"/>
        <end position="341"/>
    </location>
</feature>
<keyword evidence="2" id="KW-0843">Virulence</keyword>
<dbReference type="SUPFAM" id="SSF54106">
    <property type="entry name" value="LysM domain"/>
    <property type="match status" value="2"/>
</dbReference>
<dbReference type="Proteomes" id="UP000323386">
    <property type="component" value="Unassembled WGS sequence"/>
</dbReference>
<dbReference type="PROSITE" id="PS51782">
    <property type="entry name" value="LYSM"/>
    <property type="match status" value="2"/>
</dbReference>
<feature type="chain" id="PRO_5022730941" description="LysM domain-containing protein" evidence="4">
    <location>
        <begin position="20"/>
        <end position="387"/>
    </location>
</feature>
<feature type="compositionally biased region" description="Low complexity" evidence="3">
    <location>
        <begin position="304"/>
        <end position="316"/>
    </location>
</feature>
<dbReference type="SMART" id="SM00257">
    <property type="entry name" value="LysM"/>
    <property type="match status" value="2"/>
</dbReference>